<evidence type="ECO:0000313" key="2">
    <source>
        <dbReference type="Proteomes" id="UP000231136"/>
    </source>
</evidence>
<gene>
    <name evidence="1" type="ORF">COW83_00050</name>
</gene>
<dbReference type="EMBL" id="PCTR01000002">
    <property type="protein sequence ID" value="PIP86230.1"/>
    <property type="molecule type" value="Genomic_DNA"/>
</dbReference>
<reference evidence="1 2" key="1">
    <citation type="submission" date="2017-09" db="EMBL/GenBank/DDBJ databases">
        <title>Depth-based differentiation of microbial function through sediment-hosted aquifers and enrichment of novel symbionts in the deep terrestrial subsurface.</title>
        <authorList>
            <person name="Probst A.J."/>
            <person name="Ladd B."/>
            <person name="Jarett J.K."/>
            <person name="Geller-Mcgrath D.E."/>
            <person name="Sieber C.M."/>
            <person name="Emerson J.B."/>
            <person name="Anantharaman K."/>
            <person name="Thomas B.C."/>
            <person name="Malmstrom R."/>
            <person name="Stieglmeier M."/>
            <person name="Klingl A."/>
            <person name="Woyke T."/>
            <person name="Ryan C.M."/>
            <person name="Banfield J.F."/>
        </authorList>
    </citation>
    <scope>NUCLEOTIDE SEQUENCE [LARGE SCALE GENOMIC DNA]</scope>
    <source>
        <strain evidence="1">CG22_combo_CG10-13_8_21_14_all_43_12</strain>
    </source>
</reference>
<sequence>MPLSPELKRLPRIAASFYRAGLMGELVAGMVKGEEGRSMVEDARRLRTELESDSMVSFSGLENIPREGGAVIVFNHPNMEILLPAMLELFVRIYDNNGQQVKLVMGSEIPMTTKNYNEKTALPGSVLLLERFHRLYSKNIISVPTSENRKDFLSGRTMAVRKIWESPPYQWLSGKTRR</sequence>
<evidence type="ECO:0000313" key="1">
    <source>
        <dbReference type="EMBL" id="PIP86230.1"/>
    </source>
</evidence>
<comment type="caution">
    <text evidence="1">The sequence shown here is derived from an EMBL/GenBank/DDBJ whole genome shotgun (WGS) entry which is preliminary data.</text>
</comment>
<organism evidence="1 2">
    <name type="scientific">Candidatus Collierbacteria bacterium CG22_combo_CG10-13_8_21_14_all_43_12</name>
    <dbReference type="NCBI Taxonomy" id="1974537"/>
    <lineage>
        <taxon>Bacteria</taxon>
        <taxon>Candidatus Collieribacteriota</taxon>
    </lineage>
</organism>
<name>A0A2H0DXB8_9BACT</name>
<proteinExistence type="predicted"/>
<protein>
    <submittedName>
        <fullName evidence="1">Uncharacterized protein</fullName>
    </submittedName>
</protein>
<dbReference type="Proteomes" id="UP000231136">
    <property type="component" value="Unassembled WGS sequence"/>
</dbReference>
<accession>A0A2H0DXB8</accession>
<dbReference type="AlphaFoldDB" id="A0A2H0DXB8"/>